<accession>A0A8H3KX29</accession>
<keyword evidence="1" id="KW-0472">Membrane</keyword>
<protein>
    <submittedName>
        <fullName evidence="2">Uncharacterized protein</fullName>
    </submittedName>
</protein>
<organism evidence="2 3">
    <name type="scientific">Rhizophagus clarus</name>
    <dbReference type="NCBI Taxonomy" id="94130"/>
    <lineage>
        <taxon>Eukaryota</taxon>
        <taxon>Fungi</taxon>
        <taxon>Fungi incertae sedis</taxon>
        <taxon>Mucoromycota</taxon>
        <taxon>Glomeromycotina</taxon>
        <taxon>Glomeromycetes</taxon>
        <taxon>Glomerales</taxon>
        <taxon>Glomeraceae</taxon>
        <taxon>Rhizophagus</taxon>
    </lineage>
</organism>
<evidence type="ECO:0000256" key="1">
    <source>
        <dbReference type="SAM" id="Phobius"/>
    </source>
</evidence>
<sequence length="157" mass="17866">MQRPISFTFIIIITICSLMNIIALMPATEAYEVLFRNWGGDSQDNCYVWEEDINRNKITVTTPDNPYYGMAFSCATFNGMSGDVTNGVLTQRTLDNNTTYWVIFGVVNNDLSASNYKGGYNTNTCFHVKGTSRWYKSPLAEIDEVTYEECQQIRDSK</sequence>
<keyword evidence="1" id="KW-0812">Transmembrane</keyword>
<proteinExistence type="predicted"/>
<evidence type="ECO:0000313" key="3">
    <source>
        <dbReference type="Proteomes" id="UP000615446"/>
    </source>
</evidence>
<feature type="transmembrane region" description="Helical" evidence="1">
    <location>
        <begin position="7"/>
        <end position="27"/>
    </location>
</feature>
<dbReference type="AlphaFoldDB" id="A0A8H3KX29"/>
<reference evidence="2" key="1">
    <citation type="submission" date="2019-10" db="EMBL/GenBank/DDBJ databases">
        <title>Conservation and host-specific expression of non-tandemly repeated heterogenous ribosome RNA gene in arbuscular mycorrhizal fungi.</title>
        <authorList>
            <person name="Maeda T."/>
            <person name="Kobayashi Y."/>
            <person name="Nakagawa T."/>
            <person name="Ezawa T."/>
            <person name="Yamaguchi K."/>
            <person name="Bino T."/>
            <person name="Nishimoto Y."/>
            <person name="Shigenobu S."/>
            <person name="Kawaguchi M."/>
        </authorList>
    </citation>
    <scope>NUCLEOTIDE SEQUENCE</scope>
    <source>
        <strain evidence="2">HR1</strain>
    </source>
</reference>
<evidence type="ECO:0000313" key="2">
    <source>
        <dbReference type="EMBL" id="GES75344.1"/>
    </source>
</evidence>
<gene>
    <name evidence="2" type="ORF">RCL2_000278700</name>
</gene>
<dbReference type="EMBL" id="BLAL01000016">
    <property type="protein sequence ID" value="GES75344.1"/>
    <property type="molecule type" value="Genomic_DNA"/>
</dbReference>
<keyword evidence="1" id="KW-1133">Transmembrane helix</keyword>
<dbReference type="Proteomes" id="UP000615446">
    <property type="component" value="Unassembled WGS sequence"/>
</dbReference>
<comment type="caution">
    <text evidence="2">The sequence shown here is derived from an EMBL/GenBank/DDBJ whole genome shotgun (WGS) entry which is preliminary data.</text>
</comment>
<dbReference type="OrthoDB" id="2314589at2759"/>
<name>A0A8H3KX29_9GLOM</name>